<evidence type="ECO:0000256" key="2">
    <source>
        <dbReference type="ARBA" id="ARBA00022448"/>
    </source>
</evidence>
<dbReference type="PROSITE" id="PS00389">
    <property type="entry name" value="ATPASE_DELTA"/>
    <property type="match status" value="1"/>
</dbReference>
<dbReference type="NCBIfam" id="NF004402">
    <property type="entry name" value="PRK05758.2-2"/>
    <property type="match status" value="1"/>
</dbReference>
<gene>
    <name evidence="7" type="ORF">MNBD_ALPHA11-545</name>
</gene>
<accession>A0A3B0UD90</accession>
<dbReference type="GO" id="GO:0016787">
    <property type="term" value="F:hydrolase activity"/>
    <property type="evidence" value="ECO:0007669"/>
    <property type="project" value="UniProtKB-KW"/>
</dbReference>
<reference evidence="7" key="1">
    <citation type="submission" date="2018-06" db="EMBL/GenBank/DDBJ databases">
        <authorList>
            <person name="Zhirakovskaya E."/>
        </authorList>
    </citation>
    <scope>NUCLEOTIDE SEQUENCE</scope>
</reference>
<evidence type="ECO:0000256" key="4">
    <source>
        <dbReference type="ARBA" id="ARBA00023065"/>
    </source>
</evidence>
<dbReference type="InterPro" id="IPR000711">
    <property type="entry name" value="ATPase_OSCP/dsu"/>
</dbReference>
<organism evidence="7">
    <name type="scientific">hydrothermal vent metagenome</name>
    <dbReference type="NCBI Taxonomy" id="652676"/>
    <lineage>
        <taxon>unclassified sequences</taxon>
        <taxon>metagenomes</taxon>
        <taxon>ecological metagenomes</taxon>
    </lineage>
</organism>
<comment type="subcellular location">
    <subcellularLocation>
        <location evidence="1">Membrane</location>
    </subcellularLocation>
</comment>
<dbReference type="Gene3D" id="1.10.520.20">
    <property type="entry name" value="N-terminal domain of the delta subunit of the F1F0-ATP synthase"/>
    <property type="match status" value="1"/>
</dbReference>
<evidence type="ECO:0000313" key="7">
    <source>
        <dbReference type="EMBL" id="VAW17506.1"/>
    </source>
</evidence>
<proteinExistence type="inferred from homology"/>
<evidence type="ECO:0000256" key="5">
    <source>
        <dbReference type="ARBA" id="ARBA00023136"/>
    </source>
</evidence>
<dbReference type="SUPFAM" id="SSF47928">
    <property type="entry name" value="N-terminal domain of the delta subunit of the F1F0-ATP synthase"/>
    <property type="match status" value="1"/>
</dbReference>
<dbReference type="HAMAP" id="MF_01416">
    <property type="entry name" value="ATP_synth_delta_bact"/>
    <property type="match status" value="1"/>
</dbReference>
<dbReference type="PANTHER" id="PTHR11910">
    <property type="entry name" value="ATP SYNTHASE DELTA CHAIN"/>
    <property type="match status" value="1"/>
</dbReference>
<keyword evidence="2" id="KW-0813">Transport</keyword>
<dbReference type="InterPro" id="IPR026015">
    <property type="entry name" value="ATP_synth_OSCP/delta_N_sf"/>
</dbReference>
<dbReference type="PRINTS" id="PR00125">
    <property type="entry name" value="ATPASEDELTA"/>
</dbReference>
<dbReference type="EC" id="3.6.3.14" evidence="7"/>
<dbReference type="InterPro" id="IPR020781">
    <property type="entry name" value="ATPase_OSCP/d_CS"/>
</dbReference>
<evidence type="ECO:0000256" key="1">
    <source>
        <dbReference type="ARBA" id="ARBA00004370"/>
    </source>
</evidence>
<evidence type="ECO:0000256" key="3">
    <source>
        <dbReference type="ARBA" id="ARBA00022781"/>
    </source>
</evidence>
<name>A0A3B0UD90_9ZZZZ</name>
<keyword evidence="3" id="KW-0375">Hydrogen ion transport</keyword>
<dbReference type="NCBIfam" id="NF004406">
    <property type="entry name" value="PRK05758.3-2"/>
    <property type="match status" value="1"/>
</dbReference>
<dbReference type="GO" id="GO:0016020">
    <property type="term" value="C:membrane"/>
    <property type="evidence" value="ECO:0007669"/>
    <property type="project" value="UniProtKB-SubCell"/>
</dbReference>
<dbReference type="NCBIfam" id="TIGR01145">
    <property type="entry name" value="ATP_synt_delta"/>
    <property type="match status" value="1"/>
</dbReference>
<protein>
    <submittedName>
        <fullName evidence="7">ATP synthase delta chain</fullName>
        <ecNumber evidence="7">3.6.3.14</ecNumber>
    </submittedName>
</protein>
<dbReference type="EMBL" id="UOEQ01000141">
    <property type="protein sequence ID" value="VAW17506.1"/>
    <property type="molecule type" value="Genomic_DNA"/>
</dbReference>
<dbReference type="Pfam" id="PF00213">
    <property type="entry name" value="OSCP"/>
    <property type="match status" value="1"/>
</dbReference>
<keyword evidence="4" id="KW-0406">Ion transport</keyword>
<sequence>MLEGARILQQGVDDQPLYIDESPQFAEFLGYARETGFIGANRFEGFSRLSASSSVFANIARPYASALFDLANETKSVAEVEKNLSEMGALISSNADFSQMLSSPVISAEAKTIAIEKILAKAKFHKIVANFIRAVARNGRLFVLPTMIDAFGELCAKARGEISAEVISAAPLSKKQLGDLAKTLKTKTGKTVTLDASVDPSLIGGLVVRVGSQMIDSSLKTKLSAMKIAMKEVR</sequence>
<keyword evidence="7" id="KW-0378">Hydrolase</keyword>
<dbReference type="GO" id="GO:0046933">
    <property type="term" value="F:proton-transporting ATP synthase activity, rotational mechanism"/>
    <property type="evidence" value="ECO:0007669"/>
    <property type="project" value="InterPro"/>
</dbReference>
<keyword evidence="6" id="KW-0066">ATP synthesis</keyword>
<evidence type="ECO:0000256" key="6">
    <source>
        <dbReference type="ARBA" id="ARBA00023310"/>
    </source>
</evidence>
<keyword evidence="5" id="KW-0472">Membrane</keyword>
<dbReference type="AlphaFoldDB" id="A0A3B0UD90"/>